<keyword evidence="4" id="KW-0675">Receptor</keyword>
<gene>
    <name evidence="4" type="ORF">KUDE01_029374</name>
</gene>
<keyword evidence="5" id="KW-1185">Reference proteome</keyword>
<keyword evidence="2" id="KW-0812">Transmembrane</keyword>
<evidence type="ECO:0000313" key="5">
    <source>
        <dbReference type="Proteomes" id="UP001228049"/>
    </source>
</evidence>
<dbReference type="AlphaFoldDB" id="A0AAD9BP96"/>
<feature type="compositionally biased region" description="Basic and acidic residues" evidence="1">
    <location>
        <begin position="166"/>
        <end position="183"/>
    </location>
</feature>
<sequence>MKATLPCPHKTGDVIWSWLNRGNGNPLTLVTTENGKVNIIDKRFAFGSDNSLVIENVTTDLERMYLCNNYRIYLKVMKDPNKLDPEAGYKPVTQRNKGQGVDSGQEGTTAKPENQPRSDFWKVPVGVAVAAALVLLATITLIHFFKNREKRTPNDDEAEPEQIYEEMTRIEHQPGRESRNVSE</sequence>
<keyword evidence="4" id="KW-0418">Kinase</keyword>
<accession>A0AAD9BP96</accession>
<dbReference type="EMBL" id="JASDAP010000020">
    <property type="protein sequence ID" value="KAK1885653.1"/>
    <property type="molecule type" value="Genomic_DNA"/>
</dbReference>
<evidence type="ECO:0000256" key="1">
    <source>
        <dbReference type="SAM" id="MobiDB-lite"/>
    </source>
</evidence>
<dbReference type="Proteomes" id="UP001228049">
    <property type="component" value="Unassembled WGS sequence"/>
</dbReference>
<dbReference type="GO" id="GO:0016301">
    <property type="term" value="F:kinase activity"/>
    <property type="evidence" value="ECO:0007669"/>
    <property type="project" value="UniProtKB-KW"/>
</dbReference>
<organism evidence="4 5">
    <name type="scientific">Dissostichus eleginoides</name>
    <name type="common">Patagonian toothfish</name>
    <name type="synonym">Dissostichus amissus</name>
    <dbReference type="NCBI Taxonomy" id="100907"/>
    <lineage>
        <taxon>Eukaryota</taxon>
        <taxon>Metazoa</taxon>
        <taxon>Chordata</taxon>
        <taxon>Craniata</taxon>
        <taxon>Vertebrata</taxon>
        <taxon>Euteleostomi</taxon>
        <taxon>Actinopterygii</taxon>
        <taxon>Neopterygii</taxon>
        <taxon>Teleostei</taxon>
        <taxon>Neoteleostei</taxon>
        <taxon>Acanthomorphata</taxon>
        <taxon>Eupercaria</taxon>
        <taxon>Perciformes</taxon>
        <taxon>Notothenioidei</taxon>
        <taxon>Nototheniidae</taxon>
        <taxon>Dissostichus</taxon>
    </lineage>
</organism>
<evidence type="ECO:0000256" key="2">
    <source>
        <dbReference type="SAM" id="Phobius"/>
    </source>
</evidence>
<feature type="region of interest" description="Disordered" evidence="1">
    <location>
        <begin position="148"/>
        <end position="183"/>
    </location>
</feature>
<comment type="caution">
    <text evidence="4">The sequence shown here is derived from an EMBL/GenBank/DDBJ whole genome shotgun (WGS) entry which is preliminary data.</text>
</comment>
<reference evidence="4" key="1">
    <citation type="submission" date="2023-04" db="EMBL/GenBank/DDBJ databases">
        <title>Chromosome-level genome of Chaenocephalus aceratus.</title>
        <authorList>
            <person name="Park H."/>
        </authorList>
    </citation>
    <scope>NUCLEOTIDE SEQUENCE</scope>
    <source>
        <strain evidence="4">DE</strain>
        <tissue evidence="4">Muscle</tissue>
    </source>
</reference>
<proteinExistence type="predicted"/>
<feature type="compositionally biased region" description="Acidic residues" evidence="1">
    <location>
        <begin position="155"/>
        <end position="164"/>
    </location>
</feature>
<protein>
    <submittedName>
        <fullName evidence="4">Proline-rich receptor-like protein kinase PERK2</fullName>
    </submittedName>
</protein>
<feature type="transmembrane region" description="Helical" evidence="2">
    <location>
        <begin position="123"/>
        <end position="145"/>
    </location>
</feature>
<evidence type="ECO:0000259" key="3">
    <source>
        <dbReference type="PROSITE" id="PS50835"/>
    </source>
</evidence>
<feature type="region of interest" description="Disordered" evidence="1">
    <location>
        <begin position="85"/>
        <end position="117"/>
    </location>
</feature>
<dbReference type="PROSITE" id="PS50835">
    <property type="entry name" value="IG_LIKE"/>
    <property type="match status" value="1"/>
</dbReference>
<feature type="domain" description="Ig-like" evidence="3">
    <location>
        <begin position="1"/>
        <end position="67"/>
    </location>
</feature>
<keyword evidence="2" id="KW-0472">Membrane</keyword>
<name>A0AAD9BP96_DISEL</name>
<evidence type="ECO:0000313" key="4">
    <source>
        <dbReference type="EMBL" id="KAK1885653.1"/>
    </source>
</evidence>
<keyword evidence="4" id="KW-0808">Transferase</keyword>
<dbReference type="InterPro" id="IPR007110">
    <property type="entry name" value="Ig-like_dom"/>
</dbReference>
<keyword evidence="2" id="KW-1133">Transmembrane helix</keyword>